<gene>
    <name evidence="1" type="primary">ORF109834</name>
</gene>
<reference evidence="1" key="1">
    <citation type="submission" date="2014-12" db="EMBL/GenBank/DDBJ databases">
        <title>Insight into the proteome of Arion vulgaris.</title>
        <authorList>
            <person name="Aradska J."/>
            <person name="Bulat T."/>
            <person name="Smidak R."/>
            <person name="Sarate P."/>
            <person name="Gangsoo J."/>
            <person name="Sialana F."/>
            <person name="Bilban M."/>
            <person name="Lubec G."/>
        </authorList>
    </citation>
    <scope>NUCLEOTIDE SEQUENCE</scope>
    <source>
        <tissue evidence="1">Skin</tissue>
    </source>
</reference>
<dbReference type="AlphaFoldDB" id="A0A0B7AEK7"/>
<accession>A0A0B7AEK7</accession>
<name>A0A0B7AEK7_9EUPU</name>
<evidence type="ECO:0000313" key="1">
    <source>
        <dbReference type="EMBL" id="CEK78380.1"/>
    </source>
</evidence>
<proteinExistence type="predicted"/>
<dbReference type="EMBL" id="HACG01031515">
    <property type="protein sequence ID" value="CEK78380.1"/>
    <property type="molecule type" value="Transcribed_RNA"/>
</dbReference>
<sequence>MSLLIGRLVRVKDKNETRSSRKNQSQAACALTIPQFIASERKKKKRIEAVNNFIEM</sequence>
<protein>
    <submittedName>
        <fullName evidence="1">Uncharacterized protein</fullName>
    </submittedName>
</protein>
<organism evidence="1">
    <name type="scientific">Arion vulgaris</name>
    <dbReference type="NCBI Taxonomy" id="1028688"/>
    <lineage>
        <taxon>Eukaryota</taxon>
        <taxon>Metazoa</taxon>
        <taxon>Spiralia</taxon>
        <taxon>Lophotrochozoa</taxon>
        <taxon>Mollusca</taxon>
        <taxon>Gastropoda</taxon>
        <taxon>Heterobranchia</taxon>
        <taxon>Euthyneura</taxon>
        <taxon>Panpulmonata</taxon>
        <taxon>Eupulmonata</taxon>
        <taxon>Stylommatophora</taxon>
        <taxon>Helicina</taxon>
        <taxon>Arionoidea</taxon>
        <taxon>Arionidae</taxon>
        <taxon>Arion</taxon>
    </lineage>
</organism>